<protein>
    <submittedName>
        <fullName evidence="1">Uncharacterized protein</fullName>
    </submittedName>
</protein>
<accession>A0A5J4WCP6</accession>
<dbReference type="EMBL" id="SNRW01002453">
    <property type="protein sequence ID" value="KAA6392714.1"/>
    <property type="molecule type" value="Genomic_DNA"/>
</dbReference>
<evidence type="ECO:0000313" key="2">
    <source>
        <dbReference type="Proteomes" id="UP000324800"/>
    </source>
</evidence>
<name>A0A5J4WCP6_9EUKA</name>
<sequence length="158" mass="18553">MDGITMEDLVEAHRNAYNVVDGLVDRDQAYCLIEDKLVKKKGNSFKLIKQNQLNIIELPDVIIFPNIYDKPIQTNDNLRNMWNQSKIPLFSDIQEALRDSELISYSHYDRQRMMREGMMDVKKKKKKRSISGRRQMKITNVHMIDKIVGLMNKKQPGQ</sequence>
<dbReference type="Proteomes" id="UP000324800">
    <property type="component" value="Unassembled WGS sequence"/>
</dbReference>
<proteinExistence type="predicted"/>
<gene>
    <name evidence="1" type="ORF">EZS28_011758</name>
</gene>
<organism evidence="1 2">
    <name type="scientific">Streblomastix strix</name>
    <dbReference type="NCBI Taxonomy" id="222440"/>
    <lineage>
        <taxon>Eukaryota</taxon>
        <taxon>Metamonada</taxon>
        <taxon>Preaxostyla</taxon>
        <taxon>Oxymonadida</taxon>
        <taxon>Streblomastigidae</taxon>
        <taxon>Streblomastix</taxon>
    </lineage>
</organism>
<reference evidence="1 2" key="1">
    <citation type="submission" date="2019-03" db="EMBL/GenBank/DDBJ databases">
        <title>Single cell metagenomics reveals metabolic interactions within the superorganism composed of flagellate Streblomastix strix and complex community of Bacteroidetes bacteria on its surface.</title>
        <authorList>
            <person name="Treitli S.C."/>
            <person name="Kolisko M."/>
            <person name="Husnik F."/>
            <person name="Keeling P."/>
            <person name="Hampl V."/>
        </authorList>
    </citation>
    <scope>NUCLEOTIDE SEQUENCE [LARGE SCALE GENOMIC DNA]</scope>
    <source>
        <strain evidence="1">ST1C</strain>
    </source>
</reference>
<dbReference type="AlphaFoldDB" id="A0A5J4WCP6"/>
<evidence type="ECO:0000313" key="1">
    <source>
        <dbReference type="EMBL" id="KAA6392714.1"/>
    </source>
</evidence>
<comment type="caution">
    <text evidence="1">The sequence shown here is derived from an EMBL/GenBank/DDBJ whole genome shotgun (WGS) entry which is preliminary data.</text>
</comment>